<evidence type="ECO:0000256" key="2">
    <source>
        <dbReference type="PROSITE-ProRule" id="PRU00703"/>
    </source>
</evidence>
<dbReference type="PANTHER" id="PTHR43080">
    <property type="entry name" value="CBS DOMAIN-CONTAINING PROTEIN CBSX3, MITOCHONDRIAL"/>
    <property type="match status" value="1"/>
</dbReference>
<proteinExistence type="predicted"/>
<dbReference type="EMBL" id="FZOT01000003">
    <property type="protein sequence ID" value="SNS55165.1"/>
    <property type="molecule type" value="Genomic_DNA"/>
</dbReference>
<dbReference type="RefSeq" id="WP_089398796.1">
    <property type="nucleotide sequence ID" value="NZ_FZOT01000003.1"/>
</dbReference>
<evidence type="ECO:0000313" key="5">
    <source>
        <dbReference type="Proteomes" id="UP000198284"/>
    </source>
</evidence>
<dbReference type="Proteomes" id="UP000198284">
    <property type="component" value="Unassembled WGS sequence"/>
</dbReference>
<name>A0A239FEI5_9BURK</name>
<keyword evidence="5" id="KW-1185">Reference proteome</keyword>
<feature type="domain" description="CBS" evidence="3">
    <location>
        <begin position="6"/>
        <end position="67"/>
    </location>
</feature>
<dbReference type="OrthoDB" id="9794094at2"/>
<evidence type="ECO:0000256" key="1">
    <source>
        <dbReference type="ARBA" id="ARBA00023122"/>
    </source>
</evidence>
<dbReference type="PROSITE" id="PS51371">
    <property type="entry name" value="CBS"/>
    <property type="match status" value="2"/>
</dbReference>
<dbReference type="Pfam" id="PF00571">
    <property type="entry name" value="CBS"/>
    <property type="match status" value="2"/>
</dbReference>
<dbReference type="SUPFAM" id="SSF54631">
    <property type="entry name" value="CBS-domain pair"/>
    <property type="match status" value="1"/>
</dbReference>
<dbReference type="InterPro" id="IPR051257">
    <property type="entry name" value="Diverse_CBS-Domain"/>
</dbReference>
<sequence>MPIGELCKMDVVCCRAETTIPEVAELMRRHHVGDVVVVGREAETRMPIGIVTDRDIVVEVVAQRVDMEMLTAADIMSSPLQTVEDHTGFVDTLRRMSALKVRRLPVVRPDGTLCGIVSIDDIINTLASELSTITTVLAEQPKVESRIRR</sequence>
<dbReference type="InterPro" id="IPR000644">
    <property type="entry name" value="CBS_dom"/>
</dbReference>
<evidence type="ECO:0000313" key="4">
    <source>
        <dbReference type="EMBL" id="SNS55165.1"/>
    </source>
</evidence>
<keyword evidence="1 2" id="KW-0129">CBS domain</keyword>
<dbReference type="AlphaFoldDB" id="A0A239FEI5"/>
<gene>
    <name evidence="4" type="ORF">SAMN06265795_103319</name>
</gene>
<protein>
    <submittedName>
        <fullName evidence="4">CBS domain-containing protein</fullName>
    </submittedName>
</protein>
<accession>A0A239FEI5</accession>
<reference evidence="4 5" key="1">
    <citation type="submission" date="2017-06" db="EMBL/GenBank/DDBJ databases">
        <authorList>
            <person name="Kim H.J."/>
            <person name="Triplett B.A."/>
        </authorList>
    </citation>
    <scope>NUCLEOTIDE SEQUENCE [LARGE SCALE GENOMIC DNA]</scope>
    <source>
        <strain evidence="4 5">U15</strain>
    </source>
</reference>
<organism evidence="4 5">
    <name type="scientific">Noviherbaspirillum humi</name>
    <dbReference type="NCBI Taxonomy" id="1688639"/>
    <lineage>
        <taxon>Bacteria</taxon>
        <taxon>Pseudomonadati</taxon>
        <taxon>Pseudomonadota</taxon>
        <taxon>Betaproteobacteria</taxon>
        <taxon>Burkholderiales</taxon>
        <taxon>Oxalobacteraceae</taxon>
        <taxon>Noviherbaspirillum</taxon>
    </lineage>
</organism>
<dbReference type="Gene3D" id="3.10.580.10">
    <property type="entry name" value="CBS-domain"/>
    <property type="match status" value="1"/>
</dbReference>
<dbReference type="SMART" id="SM00116">
    <property type="entry name" value="CBS"/>
    <property type="match status" value="2"/>
</dbReference>
<feature type="domain" description="CBS" evidence="3">
    <location>
        <begin position="76"/>
        <end position="132"/>
    </location>
</feature>
<evidence type="ECO:0000259" key="3">
    <source>
        <dbReference type="PROSITE" id="PS51371"/>
    </source>
</evidence>
<dbReference type="PANTHER" id="PTHR43080:SF2">
    <property type="entry name" value="CBS DOMAIN-CONTAINING PROTEIN"/>
    <property type="match status" value="1"/>
</dbReference>
<dbReference type="InterPro" id="IPR046342">
    <property type="entry name" value="CBS_dom_sf"/>
</dbReference>